<reference evidence="3" key="1">
    <citation type="journal article" date="2019" name="Int. J. Syst. Evol. Microbiol.">
        <title>The Global Catalogue of Microorganisms (GCM) 10K type strain sequencing project: providing services to taxonomists for standard genome sequencing and annotation.</title>
        <authorList>
            <consortium name="The Broad Institute Genomics Platform"/>
            <consortium name="The Broad Institute Genome Sequencing Center for Infectious Disease"/>
            <person name="Wu L."/>
            <person name="Ma J."/>
        </authorList>
    </citation>
    <scope>NUCLEOTIDE SEQUENCE [LARGE SCALE GENOMIC DNA]</scope>
    <source>
        <strain evidence="3">JCM 9095</strain>
    </source>
</reference>
<proteinExistence type="predicted"/>
<feature type="compositionally biased region" description="Basic and acidic residues" evidence="1">
    <location>
        <begin position="1"/>
        <end position="27"/>
    </location>
</feature>
<dbReference type="Proteomes" id="UP001501866">
    <property type="component" value="Unassembled WGS sequence"/>
</dbReference>
<name>A0ABP6PYQ9_9ACTN</name>
<sequence>MNRTEGARDGTYDRAAEAPRADGRDRATGGYVGDAGLATWGLRRGRDLAAAVPGAGATAPSEVPGSGVTSPRARAVRGLPFWGEQ</sequence>
<feature type="region of interest" description="Disordered" evidence="1">
    <location>
        <begin position="1"/>
        <end position="32"/>
    </location>
</feature>
<gene>
    <name evidence="2" type="ORF">GCM10010451_52240</name>
</gene>
<keyword evidence="3" id="KW-1185">Reference proteome</keyword>
<evidence type="ECO:0000313" key="3">
    <source>
        <dbReference type="Proteomes" id="UP001501866"/>
    </source>
</evidence>
<dbReference type="EMBL" id="BAAAUH010000051">
    <property type="protein sequence ID" value="GAA3195566.1"/>
    <property type="molecule type" value="Genomic_DNA"/>
</dbReference>
<evidence type="ECO:0000256" key="1">
    <source>
        <dbReference type="SAM" id="MobiDB-lite"/>
    </source>
</evidence>
<accession>A0ABP6PYQ9</accession>
<comment type="caution">
    <text evidence="2">The sequence shown here is derived from an EMBL/GenBank/DDBJ whole genome shotgun (WGS) entry which is preliminary data.</text>
</comment>
<evidence type="ECO:0000313" key="2">
    <source>
        <dbReference type="EMBL" id="GAA3195566.1"/>
    </source>
</evidence>
<feature type="region of interest" description="Disordered" evidence="1">
    <location>
        <begin position="53"/>
        <end position="72"/>
    </location>
</feature>
<organism evidence="2 3">
    <name type="scientific">Streptomyces virens</name>
    <dbReference type="NCBI Taxonomy" id="285572"/>
    <lineage>
        <taxon>Bacteria</taxon>
        <taxon>Bacillati</taxon>
        <taxon>Actinomycetota</taxon>
        <taxon>Actinomycetes</taxon>
        <taxon>Kitasatosporales</taxon>
        <taxon>Streptomycetaceae</taxon>
        <taxon>Streptomyces</taxon>
    </lineage>
</organism>
<protein>
    <submittedName>
        <fullName evidence="2">Uncharacterized protein</fullName>
    </submittedName>
</protein>